<organism evidence="2 3">
    <name type="scientific">Actinomycetospora termitidis</name>
    <dbReference type="NCBI Taxonomy" id="3053470"/>
    <lineage>
        <taxon>Bacteria</taxon>
        <taxon>Bacillati</taxon>
        <taxon>Actinomycetota</taxon>
        <taxon>Actinomycetes</taxon>
        <taxon>Pseudonocardiales</taxon>
        <taxon>Pseudonocardiaceae</taxon>
        <taxon>Actinomycetospora</taxon>
    </lineage>
</organism>
<dbReference type="EMBL" id="JASVWF010000005">
    <property type="protein sequence ID" value="MDL5158570.1"/>
    <property type="molecule type" value="Genomic_DNA"/>
</dbReference>
<protein>
    <submittedName>
        <fullName evidence="2">Uncharacterized protein</fullName>
    </submittedName>
</protein>
<accession>A0ABT7MD22</accession>
<keyword evidence="3" id="KW-1185">Reference proteome</keyword>
<evidence type="ECO:0000256" key="1">
    <source>
        <dbReference type="SAM" id="MobiDB-lite"/>
    </source>
</evidence>
<name>A0ABT7MD22_9PSEU</name>
<evidence type="ECO:0000313" key="3">
    <source>
        <dbReference type="Proteomes" id="UP001231924"/>
    </source>
</evidence>
<evidence type="ECO:0000313" key="2">
    <source>
        <dbReference type="EMBL" id="MDL5158570.1"/>
    </source>
</evidence>
<gene>
    <name evidence="2" type="ORF">QRT03_21560</name>
</gene>
<reference evidence="2 3" key="1">
    <citation type="submission" date="2023-06" db="EMBL/GenBank/DDBJ databases">
        <title>Actinomycetospora Odt1-22.</title>
        <authorList>
            <person name="Supong K."/>
        </authorList>
    </citation>
    <scope>NUCLEOTIDE SEQUENCE [LARGE SCALE GENOMIC DNA]</scope>
    <source>
        <strain evidence="2 3">Odt1-22</strain>
    </source>
</reference>
<proteinExistence type="predicted"/>
<comment type="caution">
    <text evidence="2">The sequence shown here is derived from an EMBL/GenBank/DDBJ whole genome shotgun (WGS) entry which is preliminary data.</text>
</comment>
<dbReference type="Proteomes" id="UP001231924">
    <property type="component" value="Unassembled WGS sequence"/>
</dbReference>
<dbReference type="RefSeq" id="WP_286055109.1">
    <property type="nucleotide sequence ID" value="NZ_JASVWF010000005.1"/>
</dbReference>
<sequence length="112" mass="11808">MADRVLTSVPTGPEAAPALPPEKHGDPLHAPDLLAALDRGDDAAVRAWIAAHVPEPESLLLYGLFVGAGVLGLMEWPAVLLSCLGQLVVDRRFGGVENLAAQLRARLDARTV</sequence>
<feature type="region of interest" description="Disordered" evidence="1">
    <location>
        <begin position="1"/>
        <end position="30"/>
    </location>
</feature>